<reference evidence="2 3" key="1">
    <citation type="journal article" date="2017" name="PLoS Biol.">
        <title>The sea cucumber genome provides insights into morphological evolution and visceral regeneration.</title>
        <authorList>
            <person name="Zhang X."/>
            <person name="Sun L."/>
            <person name="Yuan J."/>
            <person name="Sun Y."/>
            <person name="Gao Y."/>
            <person name="Zhang L."/>
            <person name="Li S."/>
            <person name="Dai H."/>
            <person name="Hamel J.F."/>
            <person name="Liu C."/>
            <person name="Yu Y."/>
            <person name="Liu S."/>
            <person name="Lin W."/>
            <person name="Guo K."/>
            <person name="Jin S."/>
            <person name="Xu P."/>
            <person name="Storey K.B."/>
            <person name="Huan P."/>
            <person name="Zhang T."/>
            <person name="Zhou Y."/>
            <person name="Zhang J."/>
            <person name="Lin C."/>
            <person name="Li X."/>
            <person name="Xing L."/>
            <person name="Huo D."/>
            <person name="Sun M."/>
            <person name="Wang L."/>
            <person name="Mercier A."/>
            <person name="Li F."/>
            <person name="Yang H."/>
            <person name="Xiang J."/>
        </authorList>
    </citation>
    <scope>NUCLEOTIDE SEQUENCE [LARGE SCALE GENOMIC DNA]</scope>
    <source>
        <strain evidence="2">Shaxun</strain>
        <tissue evidence="2">Muscle</tissue>
    </source>
</reference>
<evidence type="ECO:0000313" key="2">
    <source>
        <dbReference type="EMBL" id="PIK38682.1"/>
    </source>
</evidence>
<dbReference type="Proteomes" id="UP000230750">
    <property type="component" value="Unassembled WGS sequence"/>
</dbReference>
<keyword evidence="3" id="KW-1185">Reference proteome</keyword>
<evidence type="ECO:0000256" key="1">
    <source>
        <dbReference type="SAM" id="SignalP"/>
    </source>
</evidence>
<keyword evidence="1" id="KW-0732">Signal</keyword>
<comment type="caution">
    <text evidence="2">The sequence shown here is derived from an EMBL/GenBank/DDBJ whole genome shotgun (WGS) entry which is preliminary data.</text>
</comment>
<organism evidence="2 3">
    <name type="scientific">Stichopus japonicus</name>
    <name type="common">Sea cucumber</name>
    <dbReference type="NCBI Taxonomy" id="307972"/>
    <lineage>
        <taxon>Eukaryota</taxon>
        <taxon>Metazoa</taxon>
        <taxon>Echinodermata</taxon>
        <taxon>Eleutherozoa</taxon>
        <taxon>Echinozoa</taxon>
        <taxon>Holothuroidea</taxon>
        <taxon>Aspidochirotacea</taxon>
        <taxon>Aspidochirotida</taxon>
        <taxon>Stichopodidae</taxon>
        <taxon>Apostichopus</taxon>
    </lineage>
</organism>
<gene>
    <name evidence="2" type="ORF">BSL78_24478</name>
</gene>
<feature type="chain" id="PRO_5013829404" description="Sushi domain-containing protein" evidence="1">
    <location>
        <begin position="19"/>
        <end position="271"/>
    </location>
</feature>
<evidence type="ECO:0008006" key="4">
    <source>
        <dbReference type="Google" id="ProtNLM"/>
    </source>
</evidence>
<dbReference type="AlphaFoldDB" id="A0A2G8JSE1"/>
<sequence length="271" mass="30525">MEYFSILCILSLSVVTFSETCPKLNVTEPLLFGDKNSNTSYDEDEVISFSCGERRLVGEKYAVCINGEFYVSQVPDCQDKKSVKTVISLATKWIPDYDNNSSNDFKVFQADICASFDDVFEIFNYSLRCYVSSFMESNQVTIANVINDFTAESIEGPSDVENAINGAIQLGHTVPGMRYNVTEDTKANSTYLKECDENFDICDDHYGTCNDIGKGNYKCSCIHGTYQSENIKVDGTDCSVGKYTSLPQDPHSKFHYHCNKLLLDHPQRKDR</sequence>
<evidence type="ECO:0000313" key="3">
    <source>
        <dbReference type="Proteomes" id="UP000230750"/>
    </source>
</evidence>
<protein>
    <recommendedName>
        <fullName evidence="4">Sushi domain-containing protein</fullName>
    </recommendedName>
</protein>
<accession>A0A2G8JSE1</accession>
<dbReference type="EMBL" id="MRZV01001327">
    <property type="protein sequence ID" value="PIK38682.1"/>
    <property type="molecule type" value="Genomic_DNA"/>
</dbReference>
<proteinExistence type="predicted"/>
<feature type="signal peptide" evidence="1">
    <location>
        <begin position="1"/>
        <end position="18"/>
    </location>
</feature>
<name>A0A2G8JSE1_STIJA</name>